<comment type="caution">
    <text evidence="8">The sequence shown here is derived from an EMBL/GenBank/DDBJ whole genome shotgun (WGS) entry which is preliminary data.</text>
</comment>
<evidence type="ECO:0000313" key="8">
    <source>
        <dbReference type="EMBL" id="RKL68169.1"/>
    </source>
</evidence>
<accession>A0A3A9K7G5</accession>
<feature type="domain" description="ABC transmembrane type-1" evidence="7">
    <location>
        <begin position="99"/>
        <end position="314"/>
    </location>
</feature>
<dbReference type="PANTHER" id="PTHR43496">
    <property type="entry name" value="PROTEIN LPLB"/>
    <property type="match status" value="1"/>
</dbReference>
<reference evidence="8 9" key="1">
    <citation type="submission" date="2017-10" db="EMBL/GenBank/DDBJ databases">
        <title>Bacillus sp. nov., a halophilic bacterium isolated from a Keqin Lake.</title>
        <authorList>
            <person name="Wang H."/>
        </authorList>
    </citation>
    <scope>NUCLEOTIDE SEQUENCE [LARGE SCALE GENOMIC DNA]</scope>
    <source>
        <strain evidence="8 9">KCTC 13187</strain>
    </source>
</reference>
<dbReference type="PROSITE" id="PS50928">
    <property type="entry name" value="ABC_TM1"/>
    <property type="match status" value="1"/>
</dbReference>
<protein>
    <submittedName>
        <fullName evidence="8">Protein lplB</fullName>
    </submittedName>
</protein>
<keyword evidence="9" id="KW-1185">Reference proteome</keyword>
<evidence type="ECO:0000313" key="9">
    <source>
        <dbReference type="Proteomes" id="UP000281498"/>
    </source>
</evidence>
<dbReference type="PANTHER" id="PTHR43496:SF1">
    <property type="entry name" value="POLYGALACTURONAN_RHAMNOGALACTURONAN TRANSPORT SYSTEM PERMEASE PROTEIN YTEP"/>
    <property type="match status" value="1"/>
</dbReference>
<comment type="subcellular location">
    <subcellularLocation>
        <location evidence="6">Cell membrane</location>
        <topology evidence="6">Multi-pass membrane protein</topology>
    </subcellularLocation>
    <subcellularLocation>
        <location evidence="1">Membrane</location>
        <topology evidence="1">Multi-pass membrane protein</topology>
    </subcellularLocation>
</comment>
<dbReference type="GO" id="GO:0005886">
    <property type="term" value="C:plasma membrane"/>
    <property type="evidence" value="ECO:0007669"/>
    <property type="project" value="UniProtKB-SubCell"/>
</dbReference>
<organism evidence="8 9">
    <name type="scientific">Salipaludibacillus neizhouensis</name>
    <dbReference type="NCBI Taxonomy" id="885475"/>
    <lineage>
        <taxon>Bacteria</taxon>
        <taxon>Bacillati</taxon>
        <taxon>Bacillota</taxon>
        <taxon>Bacilli</taxon>
        <taxon>Bacillales</taxon>
        <taxon>Bacillaceae</taxon>
    </lineage>
</organism>
<gene>
    <name evidence="8" type="ORF">CR203_06695</name>
</gene>
<dbReference type="GO" id="GO:0055085">
    <property type="term" value="P:transmembrane transport"/>
    <property type="evidence" value="ECO:0007669"/>
    <property type="project" value="InterPro"/>
</dbReference>
<evidence type="ECO:0000256" key="2">
    <source>
        <dbReference type="ARBA" id="ARBA00022448"/>
    </source>
</evidence>
<dbReference type="AlphaFoldDB" id="A0A3A9K7G5"/>
<feature type="transmembrane region" description="Helical" evidence="6">
    <location>
        <begin position="39"/>
        <end position="57"/>
    </location>
</feature>
<proteinExistence type="inferred from homology"/>
<evidence type="ECO:0000256" key="6">
    <source>
        <dbReference type="RuleBase" id="RU363032"/>
    </source>
</evidence>
<dbReference type="Pfam" id="PF00528">
    <property type="entry name" value="BPD_transp_1"/>
    <property type="match status" value="1"/>
</dbReference>
<comment type="similarity">
    <text evidence="6">Belongs to the binding-protein-dependent transport system permease family.</text>
</comment>
<feature type="transmembrane region" description="Helical" evidence="6">
    <location>
        <begin position="190"/>
        <end position="214"/>
    </location>
</feature>
<dbReference type="CDD" id="cd06261">
    <property type="entry name" value="TM_PBP2"/>
    <property type="match status" value="1"/>
</dbReference>
<feature type="transmembrane region" description="Helical" evidence="6">
    <location>
        <begin position="234"/>
        <end position="254"/>
    </location>
</feature>
<evidence type="ECO:0000259" key="7">
    <source>
        <dbReference type="PROSITE" id="PS50928"/>
    </source>
</evidence>
<feature type="transmembrane region" description="Helical" evidence="6">
    <location>
        <begin position="145"/>
        <end position="170"/>
    </location>
</feature>
<keyword evidence="3 6" id="KW-0812">Transmembrane</keyword>
<evidence type="ECO:0000256" key="3">
    <source>
        <dbReference type="ARBA" id="ARBA00022692"/>
    </source>
</evidence>
<feature type="transmembrane region" description="Helical" evidence="6">
    <location>
        <begin position="103"/>
        <end position="124"/>
    </location>
</feature>
<keyword evidence="2 6" id="KW-0813">Transport</keyword>
<sequence length="327" mass="37606">MSGPNLNYNQNTEPVFLSKQEKRQVKKQEMIKSIKKNKLLYLMLVPGLIYFFIYKYIPMYGLIIAFKDYKPYLGILASDWVGLEHFIRLFQGTDFWIIFRNTLTLFGLQLVVFFPIPIILSLMLNEIRSNWYKRSVQTLIYIPHFMSWVVIVSISYVVLTLDGGIVNGLLEMMGFGPINFLMSSEWFHPMYIIQVIWREAGWGTIIFLAAISAVNIELYEAARMDGAGRLRQMWHITLPSIRSVIVVLLILKIGDVLELGFEHVYLLLNGSNREVGEIFDTYVYTAGLKQGQFSYATAVGFFKGIVGLILVMLANRLAKKFGEEGVY</sequence>
<dbReference type="InterPro" id="IPR000515">
    <property type="entry name" value="MetI-like"/>
</dbReference>
<evidence type="ECO:0000256" key="5">
    <source>
        <dbReference type="ARBA" id="ARBA00023136"/>
    </source>
</evidence>
<dbReference type="EMBL" id="PDOE01000002">
    <property type="protein sequence ID" value="RKL68169.1"/>
    <property type="molecule type" value="Genomic_DNA"/>
</dbReference>
<keyword evidence="5 6" id="KW-0472">Membrane</keyword>
<evidence type="ECO:0000256" key="4">
    <source>
        <dbReference type="ARBA" id="ARBA00022989"/>
    </source>
</evidence>
<name>A0A3A9K7G5_9BACI</name>
<dbReference type="Proteomes" id="UP000281498">
    <property type="component" value="Unassembled WGS sequence"/>
</dbReference>
<keyword evidence="4 6" id="KW-1133">Transmembrane helix</keyword>
<feature type="transmembrane region" description="Helical" evidence="6">
    <location>
        <begin position="293"/>
        <end position="314"/>
    </location>
</feature>
<evidence type="ECO:0000256" key="1">
    <source>
        <dbReference type="ARBA" id="ARBA00004141"/>
    </source>
</evidence>
<dbReference type="OrthoDB" id="9785836at2"/>
<dbReference type="InterPro" id="IPR035906">
    <property type="entry name" value="MetI-like_sf"/>
</dbReference>
<dbReference type="Gene3D" id="1.10.3720.10">
    <property type="entry name" value="MetI-like"/>
    <property type="match status" value="1"/>
</dbReference>
<dbReference type="SUPFAM" id="SSF161098">
    <property type="entry name" value="MetI-like"/>
    <property type="match status" value="1"/>
</dbReference>